<feature type="domain" description="Ryanodine receptor Ryr" evidence="1">
    <location>
        <begin position="1"/>
        <end position="54"/>
    </location>
</feature>
<dbReference type="GO" id="GO:0033017">
    <property type="term" value="C:sarcoplasmic reticulum membrane"/>
    <property type="evidence" value="ECO:0007669"/>
    <property type="project" value="TreeGrafter"/>
</dbReference>
<evidence type="ECO:0000313" key="3">
    <source>
        <dbReference type="EMBL" id="CAF4683921.1"/>
    </source>
</evidence>
<evidence type="ECO:0000313" key="5">
    <source>
        <dbReference type="EMBL" id="CAF4741654.1"/>
    </source>
</evidence>
<dbReference type="EMBL" id="CAJOBJ010157854">
    <property type="protein sequence ID" value="CAF4833492.1"/>
    <property type="molecule type" value="Genomic_DNA"/>
</dbReference>
<accession>A0A821MT80</accession>
<dbReference type="GO" id="GO:0042383">
    <property type="term" value="C:sarcolemma"/>
    <property type="evidence" value="ECO:0007669"/>
    <property type="project" value="TreeGrafter"/>
</dbReference>
<dbReference type="EMBL" id="CAJOBH010115562">
    <property type="protein sequence ID" value="CAF4683921.1"/>
    <property type="molecule type" value="Genomic_DNA"/>
</dbReference>
<dbReference type="InterPro" id="IPR015925">
    <property type="entry name" value="Ryanodine_IP3_receptor"/>
</dbReference>
<dbReference type="GO" id="GO:0030018">
    <property type="term" value="C:Z disc"/>
    <property type="evidence" value="ECO:0007669"/>
    <property type="project" value="TreeGrafter"/>
</dbReference>
<dbReference type="GO" id="GO:0014808">
    <property type="term" value="P:release of sequestered calcium ion into cytosol by sarcoplasmic reticulum"/>
    <property type="evidence" value="ECO:0007669"/>
    <property type="project" value="TreeGrafter"/>
</dbReference>
<dbReference type="Proteomes" id="UP000676336">
    <property type="component" value="Unassembled WGS sequence"/>
</dbReference>
<evidence type="ECO:0000313" key="8">
    <source>
        <dbReference type="EMBL" id="CAF4773736.1"/>
    </source>
</evidence>
<dbReference type="Pfam" id="PF02026">
    <property type="entry name" value="RyR"/>
    <property type="match status" value="1"/>
</dbReference>
<dbReference type="EMBL" id="CAJOBH010127587">
    <property type="protein sequence ID" value="CAF4741654.1"/>
    <property type="molecule type" value="Genomic_DNA"/>
</dbReference>
<organism evidence="8 10">
    <name type="scientific">Rotaria magnacalcarata</name>
    <dbReference type="NCBI Taxonomy" id="392030"/>
    <lineage>
        <taxon>Eukaryota</taxon>
        <taxon>Metazoa</taxon>
        <taxon>Spiralia</taxon>
        <taxon>Gnathifera</taxon>
        <taxon>Rotifera</taxon>
        <taxon>Eurotatoria</taxon>
        <taxon>Bdelloidea</taxon>
        <taxon>Philodinida</taxon>
        <taxon>Philodinidae</taxon>
        <taxon>Rotaria</taxon>
    </lineage>
</organism>
<protein>
    <recommendedName>
        <fullName evidence="1">Ryanodine receptor Ryr domain-containing protein</fullName>
    </recommendedName>
</protein>
<dbReference type="GO" id="GO:0006941">
    <property type="term" value="P:striated muscle contraction"/>
    <property type="evidence" value="ECO:0007669"/>
    <property type="project" value="TreeGrafter"/>
</dbReference>
<feature type="non-terminal residue" evidence="8">
    <location>
        <position position="1"/>
    </location>
</feature>
<dbReference type="GO" id="GO:0005219">
    <property type="term" value="F:ryanodine-sensitive calcium-release channel activity"/>
    <property type="evidence" value="ECO:0007669"/>
    <property type="project" value="TreeGrafter"/>
</dbReference>
<dbReference type="EMBL" id="CAJOBG010119818">
    <property type="protein sequence ID" value="CAF4773736.1"/>
    <property type="molecule type" value="Genomic_DNA"/>
</dbReference>
<evidence type="ECO:0000313" key="2">
    <source>
        <dbReference type="EMBL" id="CAF4629670.1"/>
    </source>
</evidence>
<comment type="caution">
    <text evidence="8">The sequence shown here is derived from an EMBL/GenBank/DDBJ whole genome shotgun (WGS) entry which is preliminary data.</text>
</comment>
<evidence type="ECO:0000313" key="7">
    <source>
        <dbReference type="EMBL" id="CAF4766702.1"/>
    </source>
</evidence>
<evidence type="ECO:0000313" key="6">
    <source>
        <dbReference type="EMBL" id="CAF4755904.1"/>
    </source>
</evidence>
<dbReference type="Proteomes" id="UP000681967">
    <property type="component" value="Unassembled WGS sequence"/>
</dbReference>
<evidence type="ECO:0000313" key="10">
    <source>
        <dbReference type="Proteomes" id="UP000663866"/>
    </source>
</evidence>
<dbReference type="EMBL" id="CAJOBI010129632">
    <property type="protein sequence ID" value="CAF4718048.1"/>
    <property type="molecule type" value="Genomic_DNA"/>
</dbReference>
<sequence length="56" mass="6286">IASGWRFGELRDDAQKISSCLTSFDNLPSEDKQHNVTTTIENLKSLLAFGYHIGME</sequence>
<dbReference type="PANTHER" id="PTHR46399">
    <property type="entry name" value="B30.2/SPRY DOMAIN-CONTAINING PROTEIN"/>
    <property type="match status" value="1"/>
</dbReference>
<dbReference type="PANTHER" id="PTHR46399:SF8">
    <property type="entry name" value="B30.2_SPRY DOMAIN-CONTAINING PROTEIN"/>
    <property type="match status" value="1"/>
</dbReference>
<dbReference type="EMBL" id="CAJOBI010110263">
    <property type="protein sequence ID" value="CAF4629670.1"/>
    <property type="molecule type" value="Genomic_DNA"/>
</dbReference>
<feature type="non-terminal residue" evidence="8">
    <location>
        <position position="56"/>
    </location>
</feature>
<dbReference type="GO" id="GO:0005790">
    <property type="term" value="C:smooth endoplasmic reticulum"/>
    <property type="evidence" value="ECO:0007669"/>
    <property type="project" value="TreeGrafter"/>
</dbReference>
<dbReference type="EMBL" id="CAJOBJ010141861">
    <property type="protein sequence ID" value="CAF4766702.1"/>
    <property type="molecule type" value="Genomic_DNA"/>
</dbReference>
<dbReference type="EMBL" id="CAJOBG010115207">
    <property type="protein sequence ID" value="CAF4755904.1"/>
    <property type="molecule type" value="Genomic_DNA"/>
</dbReference>
<proteinExistence type="predicted"/>
<dbReference type="Proteomes" id="UP000663866">
    <property type="component" value="Unassembled WGS sequence"/>
</dbReference>
<dbReference type="AlphaFoldDB" id="A0A821MT80"/>
<keyword evidence="10" id="KW-1185">Reference proteome</keyword>
<name>A0A821MT80_9BILA</name>
<dbReference type="GO" id="GO:0034704">
    <property type="term" value="C:calcium channel complex"/>
    <property type="evidence" value="ECO:0007669"/>
    <property type="project" value="TreeGrafter"/>
</dbReference>
<gene>
    <name evidence="3" type="ORF">BYL167_LOCUS43441</name>
    <name evidence="5" type="ORF">BYL167_LOCUS45717</name>
    <name evidence="7" type="ORF">GIL414_LOCUS45778</name>
    <name evidence="9" type="ORF">GIL414_LOCUS48577</name>
    <name evidence="6" type="ORF">OVN521_LOCUS50307</name>
    <name evidence="8" type="ORF">OVN521_LOCUS50919</name>
    <name evidence="2" type="ORF">SMN809_LOCUS40232</name>
    <name evidence="4" type="ORF">SMN809_LOCUS43735</name>
</gene>
<evidence type="ECO:0000259" key="1">
    <source>
        <dbReference type="Pfam" id="PF02026"/>
    </source>
</evidence>
<dbReference type="Gene3D" id="6.20.350.10">
    <property type="match status" value="1"/>
</dbReference>
<dbReference type="InterPro" id="IPR003032">
    <property type="entry name" value="Ryanodine_rcpt"/>
</dbReference>
<evidence type="ECO:0000313" key="9">
    <source>
        <dbReference type="EMBL" id="CAF4833492.1"/>
    </source>
</evidence>
<dbReference type="Proteomes" id="UP000681720">
    <property type="component" value="Unassembled WGS sequence"/>
</dbReference>
<evidence type="ECO:0000313" key="4">
    <source>
        <dbReference type="EMBL" id="CAF4718048.1"/>
    </source>
</evidence>
<reference evidence="8" key="1">
    <citation type="submission" date="2021-02" db="EMBL/GenBank/DDBJ databases">
        <authorList>
            <person name="Nowell W R."/>
        </authorList>
    </citation>
    <scope>NUCLEOTIDE SEQUENCE</scope>
</reference>